<dbReference type="EMBL" id="BANX01000002">
    <property type="protein sequence ID" value="GAC66551.1"/>
    <property type="molecule type" value="Genomic_DNA"/>
</dbReference>
<feature type="transmembrane region" description="Helical" evidence="2">
    <location>
        <begin position="250"/>
        <end position="270"/>
    </location>
</feature>
<gene>
    <name evidence="3" type="ORF">GS4_02_02640</name>
</gene>
<dbReference type="Gene3D" id="1.20.1250.20">
    <property type="entry name" value="MFS general substrate transporter like domains"/>
    <property type="match status" value="2"/>
</dbReference>
<dbReference type="eggNOG" id="COG2807">
    <property type="taxonomic scope" value="Bacteria"/>
</dbReference>
<dbReference type="SUPFAM" id="SSF103473">
    <property type="entry name" value="MFS general substrate transporter"/>
    <property type="match status" value="1"/>
</dbReference>
<keyword evidence="2" id="KW-0812">Transmembrane</keyword>
<keyword evidence="2" id="KW-0472">Membrane</keyword>
<evidence type="ECO:0000256" key="2">
    <source>
        <dbReference type="SAM" id="Phobius"/>
    </source>
</evidence>
<dbReference type="RefSeq" id="WP_007616859.1">
    <property type="nucleotide sequence ID" value="NZ_BANX01000002.1"/>
</dbReference>
<evidence type="ECO:0000256" key="1">
    <source>
        <dbReference type="SAM" id="MobiDB-lite"/>
    </source>
</evidence>
<dbReference type="InterPro" id="IPR036259">
    <property type="entry name" value="MFS_trans_sf"/>
</dbReference>
<feature type="transmembrane region" description="Helical" evidence="2">
    <location>
        <begin position="12"/>
        <end position="29"/>
    </location>
</feature>
<evidence type="ECO:0000313" key="4">
    <source>
        <dbReference type="Proteomes" id="UP000011666"/>
    </source>
</evidence>
<dbReference type="InterPro" id="IPR011701">
    <property type="entry name" value="MFS"/>
</dbReference>
<proteinExistence type="predicted"/>
<evidence type="ECO:0000313" key="3">
    <source>
        <dbReference type="EMBL" id="GAC66551.1"/>
    </source>
</evidence>
<dbReference type="OrthoDB" id="5317164at2"/>
<feature type="transmembrane region" description="Helical" evidence="2">
    <location>
        <begin position="209"/>
        <end position="230"/>
    </location>
</feature>
<feature type="transmembrane region" description="Helical" evidence="2">
    <location>
        <begin position="277"/>
        <end position="298"/>
    </location>
</feature>
<feature type="transmembrane region" description="Helical" evidence="2">
    <location>
        <begin position="304"/>
        <end position="324"/>
    </location>
</feature>
<name>M0QDZ9_9ACTN</name>
<dbReference type="GO" id="GO:0022857">
    <property type="term" value="F:transmembrane transporter activity"/>
    <property type="evidence" value="ECO:0007669"/>
    <property type="project" value="InterPro"/>
</dbReference>
<dbReference type="PANTHER" id="PTHR23523">
    <property type="match status" value="1"/>
</dbReference>
<feature type="transmembrane region" description="Helical" evidence="2">
    <location>
        <begin position="137"/>
        <end position="159"/>
    </location>
</feature>
<dbReference type="Pfam" id="PF07690">
    <property type="entry name" value="MFS_1"/>
    <property type="match status" value="1"/>
</dbReference>
<dbReference type="Proteomes" id="UP000011666">
    <property type="component" value="Unassembled WGS sequence"/>
</dbReference>
<dbReference type="PANTHER" id="PTHR23523:SF2">
    <property type="entry name" value="2-NITROIMIDAZOLE TRANSPORTER"/>
    <property type="match status" value="1"/>
</dbReference>
<dbReference type="STRING" id="1223545.GS4_02_02640"/>
<accession>M0QDZ9</accession>
<comment type="caution">
    <text evidence="3">The sequence shown here is derived from an EMBL/GenBank/DDBJ whole genome shotgun (WGS) entry which is preliminary data.</text>
</comment>
<keyword evidence="2" id="KW-1133">Transmembrane helix</keyword>
<feature type="region of interest" description="Disordered" evidence="1">
    <location>
        <begin position="382"/>
        <end position="404"/>
    </location>
</feature>
<organism evidence="3 4">
    <name type="scientific">Gordonia soli NBRC 108243</name>
    <dbReference type="NCBI Taxonomy" id="1223545"/>
    <lineage>
        <taxon>Bacteria</taxon>
        <taxon>Bacillati</taxon>
        <taxon>Actinomycetota</taxon>
        <taxon>Actinomycetes</taxon>
        <taxon>Mycobacteriales</taxon>
        <taxon>Gordoniaceae</taxon>
        <taxon>Gordonia</taxon>
    </lineage>
</organism>
<dbReference type="InterPro" id="IPR052524">
    <property type="entry name" value="MFS_Cyanate_Porter"/>
</dbReference>
<sequence>MSTTALRSRAPLASGGIALVIGFVAVSLNSRVAFGQIGPLAPVAGFDSWIVTSMGMIPPLLMGLCAPFTPALRRRFGDGPSLVAASVVILLGCVVRVVGIGGLLFGTAVVAAATSVINVLIPVVVRTRFPASRTGVMMGVYALSMGAGSAVTAALMVPVTRATGSWTAAVAVAIVPAAIAAATIAPQFRAPGAPKVADHSRFRPHRTAVGWSLLCFFGIQTLVFYAILAWLPSIVVDHGGTVGAAGTGQAVFIVGIGIGGFLAPAVAGFATDQRGHILGVIVVCALGVVGVLAAHGAILMLMALVLGAGVGAGQSMPGMLFALRGKEPDRIAALSTFAQTGGYVLAAGGPLAMSALHTATHSWTWPLVAVLVLFAVNAVGSRRAGHDGRDGQQVVVESPRDARS</sequence>
<keyword evidence="4" id="KW-1185">Reference proteome</keyword>
<evidence type="ECO:0008006" key="5">
    <source>
        <dbReference type="Google" id="ProtNLM"/>
    </source>
</evidence>
<feature type="transmembrane region" description="Helical" evidence="2">
    <location>
        <begin position="81"/>
        <end position="98"/>
    </location>
</feature>
<feature type="transmembrane region" description="Helical" evidence="2">
    <location>
        <begin position="165"/>
        <end position="188"/>
    </location>
</feature>
<dbReference type="AlphaFoldDB" id="M0QDZ9"/>
<reference evidence="3 4" key="1">
    <citation type="submission" date="2013-01" db="EMBL/GenBank/DDBJ databases">
        <title>Whole genome shotgun sequence of Gordonia soli NBRC 108243.</title>
        <authorList>
            <person name="Isaki-Nakamura S."/>
            <person name="Hosoyama A."/>
            <person name="Tsuchikane K."/>
            <person name="Ando Y."/>
            <person name="Baba S."/>
            <person name="Ohji S."/>
            <person name="Hamada M."/>
            <person name="Tamura T."/>
            <person name="Yamazoe A."/>
            <person name="Yamazaki S."/>
            <person name="Fujita N."/>
        </authorList>
    </citation>
    <scope>NUCLEOTIDE SEQUENCE [LARGE SCALE GENOMIC DNA]</scope>
    <source>
        <strain evidence="3 4">NBRC 108243</strain>
    </source>
</reference>
<feature type="transmembrane region" description="Helical" evidence="2">
    <location>
        <begin position="104"/>
        <end position="125"/>
    </location>
</feature>
<feature type="transmembrane region" description="Helical" evidence="2">
    <location>
        <begin position="49"/>
        <end position="69"/>
    </location>
</feature>
<protein>
    <recommendedName>
        <fullName evidence="5">Major facilitator superfamily transporter</fullName>
    </recommendedName>
</protein>
<feature type="transmembrane region" description="Helical" evidence="2">
    <location>
        <begin position="363"/>
        <end position="380"/>
    </location>
</feature>
<feature type="transmembrane region" description="Helical" evidence="2">
    <location>
        <begin position="331"/>
        <end position="351"/>
    </location>
</feature>